<evidence type="ECO:0000259" key="5">
    <source>
        <dbReference type="PROSITE" id="PS50043"/>
    </source>
</evidence>
<dbReference type="SUPFAM" id="SSF46894">
    <property type="entry name" value="C-terminal effector domain of the bipartite response regulators"/>
    <property type="match status" value="1"/>
</dbReference>
<dbReference type="PROSITE" id="PS50043">
    <property type="entry name" value="HTH_LUXR_2"/>
    <property type="match status" value="1"/>
</dbReference>
<keyword evidence="1" id="KW-0805">Transcription regulation</keyword>
<evidence type="ECO:0000256" key="1">
    <source>
        <dbReference type="ARBA" id="ARBA00023015"/>
    </source>
</evidence>
<protein>
    <recommendedName>
        <fullName evidence="5">HTH luxR-type domain-containing protein</fullName>
    </recommendedName>
</protein>
<dbReference type="Pfam" id="PF00196">
    <property type="entry name" value="GerE"/>
    <property type="match status" value="1"/>
</dbReference>
<dbReference type="PANTHER" id="PTHR44688:SF16">
    <property type="entry name" value="DNA-BINDING TRANSCRIPTIONAL ACTIVATOR DEVR_DOSR"/>
    <property type="match status" value="1"/>
</dbReference>
<dbReference type="GO" id="GO:0003677">
    <property type="term" value="F:DNA binding"/>
    <property type="evidence" value="ECO:0007669"/>
    <property type="project" value="UniProtKB-KW"/>
</dbReference>
<organism evidence="6 7">
    <name type="scientific">Cellulomonas pakistanensis</name>
    <dbReference type="NCBI Taxonomy" id="992287"/>
    <lineage>
        <taxon>Bacteria</taxon>
        <taxon>Bacillati</taxon>
        <taxon>Actinomycetota</taxon>
        <taxon>Actinomycetes</taxon>
        <taxon>Micrococcales</taxon>
        <taxon>Cellulomonadaceae</taxon>
        <taxon>Cellulomonas</taxon>
    </lineage>
</organism>
<dbReference type="InterPro" id="IPR000792">
    <property type="entry name" value="Tscrpt_reg_LuxR_C"/>
</dbReference>
<dbReference type="SMART" id="SM00421">
    <property type="entry name" value="HTH_LUXR"/>
    <property type="match status" value="1"/>
</dbReference>
<dbReference type="Gene3D" id="1.25.40.10">
    <property type="entry name" value="Tetratricopeptide repeat domain"/>
    <property type="match status" value="1"/>
</dbReference>
<reference evidence="6" key="1">
    <citation type="submission" date="2021-01" db="EMBL/GenBank/DDBJ databases">
        <title>Whole genome shotgun sequence of Cellulomonas pakistanensis NBRC 110800.</title>
        <authorList>
            <person name="Komaki H."/>
            <person name="Tamura T."/>
        </authorList>
    </citation>
    <scope>NUCLEOTIDE SEQUENCE</scope>
    <source>
        <strain evidence="6">NBRC 110800</strain>
    </source>
</reference>
<evidence type="ECO:0000256" key="2">
    <source>
        <dbReference type="ARBA" id="ARBA00023125"/>
    </source>
</evidence>
<dbReference type="Pfam" id="PF25873">
    <property type="entry name" value="WHD_MalT"/>
    <property type="match status" value="1"/>
</dbReference>
<dbReference type="InterPro" id="IPR059106">
    <property type="entry name" value="WHD_MalT"/>
</dbReference>
<feature type="domain" description="HTH luxR-type" evidence="5">
    <location>
        <begin position="824"/>
        <end position="889"/>
    </location>
</feature>
<feature type="region of interest" description="Disordered" evidence="4">
    <location>
        <begin position="1"/>
        <end position="40"/>
    </location>
</feature>
<dbReference type="Proteomes" id="UP000642125">
    <property type="component" value="Unassembled WGS sequence"/>
</dbReference>
<proteinExistence type="predicted"/>
<keyword evidence="2" id="KW-0238">DNA-binding</keyword>
<keyword evidence="7" id="KW-1185">Reference proteome</keyword>
<name>A0A919P8G8_9CELL</name>
<dbReference type="InterPro" id="IPR011990">
    <property type="entry name" value="TPR-like_helical_dom_sf"/>
</dbReference>
<dbReference type="CDD" id="cd06170">
    <property type="entry name" value="LuxR_C_like"/>
    <property type="match status" value="1"/>
</dbReference>
<sequence length="892" mass="93491">MGSPGRGAGRELREPPGRGTGTSLAVRTPEQRTLRPSAARTVRRPAVDRLLDADGDGRLTVVAAGAGWGKTTAVASWAAAQPGPVAWLSLEPRDTVPQALASRVLDALRASGAVPPDHELARLRVPPTSTPAFVARWMRGLAELPADATLVVDDLDVVRHHTVVHTVRDLVAADVPLRLLLLSRSDPPVGRRDATRLAAEDLAFTVADVRALGAVEGVDVTAERARQVLERTQGWPTGVRIALSRLARLQGVDEPPTEADVDEALADDRAVADYLVDEVVDRQPGGVRMFLLRSGVVPTFTPELARALSPGAPPGRLHDALAAAHDFVGPVAPAGAALRYHPLLREILHTTLRVRDPEGHQDAHACAARWLLRHGDPVAALDHATEAEDGELVGRVLAEAAAPLLVTPAREAVRQALLRLPYDEAPPAAWSELCAAALAALDRAYPATRAHVARVRALARPRGSGPLPVASQVLAGLLDATAARGSGDAPGQLREADAVGELLERVPWPFPAYLAYLRSAHELRGGALLWQGDAVGARRELAASIAEDPDAVDLTSLGARSELAFAHGVLGDLDAAQRVARAAVDVAASSGWASYAHARPAYAALAWVALLRGRWADADREVAYGLAATEAGEDPWSLAVLHAVQALAALARGRVRAAAHALAAERPTGAVPPLVAALRLRAASELAELTGAEPGAGPAEARIASPLDSLVAARRARARGDAPAALRHARVAAGWSTDVGDVLTQTEACLLLAALFEDRGAPRLADDLAGRALAVAGPERVLRPFVVPGALGLDAVARVLPDRSDAFAAALAEHVGAPEPAPEPEPLPVPLTERELSVLAALPSMASNTEIAEELFVSVNTVKAHLKSLYRKLDVQTRRAAVARGRALGLLD</sequence>
<dbReference type="PRINTS" id="PR00038">
    <property type="entry name" value="HTHLUXR"/>
</dbReference>
<dbReference type="GO" id="GO:0006355">
    <property type="term" value="P:regulation of DNA-templated transcription"/>
    <property type="evidence" value="ECO:0007669"/>
    <property type="project" value="InterPro"/>
</dbReference>
<dbReference type="InterPro" id="IPR036388">
    <property type="entry name" value="WH-like_DNA-bd_sf"/>
</dbReference>
<dbReference type="EMBL" id="BONO01000005">
    <property type="protein sequence ID" value="GIG35563.1"/>
    <property type="molecule type" value="Genomic_DNA"/>
</dbReference>
<evidence type="ECO:0000256" key="4">
    <source>
        <dbReference type="SAM" id="MobiDB-lite"/>
    </source>
</evidence>
<gene>
    <name evidence="6" type="ORF">Cpa01nite_09440</name>
</gene>
<comment type="caution">
    <text evidence="6">The sequence shown here is derived from an EMBL/GenBank/DDBJ whole genome shotgun (WGS) entry which is preliminary data.</text>
</comment>
<evidence type="ECO:0000313" key="7">
    <source>
        <dbReference type="Proteomes" id="UP000642125"/>
    </source>
</evidence>
<dbReference type="InterPro" id="IPR016032">
    <property type="entry name" value="Sig_transdc_resp-reg_C-effctor"/>
</dbReference>
<dbReference type="Gene3D" id="1.10.10.10">
    <property type="entry name" value="Winged helix-like DNA-binding domain superfamily/Winged helix DNA-binding domain"/>
    <property type="match status" value="1"/>
</dbReference>
<dbReference type="AlphaFoldDB" id="A0A919P8G8"/>
<dbReference type="PANTHER" id="PTHR44688">
    <property type="entry name" value="DNA-BINDING TRANSCRIPTIONAL ACTIVATOR DEVR_DOSR"/>
    <property type="match status" value="1"/>
</dbReference>
<evidence type="ECO:0000313" key="6">
    <source>
        <dbReference type="EMBL" id="GIG35563.1"/>
    </source>
</evidence>
<accession>A0A919P8G8</accession>
<keyword evidence="3" id="KW-0804">Transcription</keyword>
<evidence type="ECO:0000256" key="3">
    <source>
        <dbReference type="ARBA" id="ARBA00023163"/>
    </source>
</evidence>